<keyword evidence="1" id="KW-0175">Coiled coil</keyword>
<dbReference type="PANTHER" id="PTHR40278">
    <property type="entry name" value="DNA UTILIZATION PROTEIN HOFN"/>
    <property type="match status" value="1"/>
</dbReference>
<dbReference type="OrthoDB" id="5296173at2"/>
<dbReference type="eggNOG" id="COG3166">
    <property type="taxonomic scope" value="Bacteria"/>
</dbReference>
<dbReference type="PANTHER" id="PTHR40278:SF1">
    <property type="entry name" value="DNA UTILIZATION PROTEIN HOFN"/>
    <property type="match status" value="1"/>
</dbReference>
<dbReference type="HOGENOM" id="CLU_081304_0_1_7"/>
<dbReference type="Pfam" id="PF05137">
    <property type="entry name" value="PilN"/>
    <property type="match status" value="1"/>
</dbReference>
<evidence type="ECO:0000256" key="1">
    <source>
        <dbReference type="SAM" id="Coils"/>
    </source>
</evidence>
<proteinExistence type="predicted"/>
<sequence length="194" mass="21909">MIKINLLPQQKRTKTTNIEKSFVFFVLGVLLVLGSVFAVDYFFSSQLAELNASVSKKTQTKTLLEKEVAKVNQTIQELQDIDGRIKIIKQVRLRQGLPVKYIDEVVINIPQNKLWFEKFNVDANGNIALSGVALDNQAFVSFVERLRLSKYIASVDTRRTSRREIDGLGLVSFECSVKAQEYFENISTNGTTNG</sequence>
<keyword evidence="3" id="KW-1185">Reference proteome</keyword>
<dbReference type="InterPro" id="IPR052534">
    <property type="entry name" value="Extracell_DNA_Util/SecSys_Comp"/>
</dbReference>
<dbReference type="Proteomes" id="UP000002216">
    <property type="component" value="Chromosome"/>
</dbReference>
<organism evidence="2 3">
    <name type="scientific">Desulfomicrobium baculatum (strain DSM 4028 / VKM B-1378 / X)</name>
    <name type="common">Desulfovibrio baculatus</name>
    <dbReference type="NCBI Taxonomy" id="525897"/>
    <lineage>
        <taxon>Bacteria</taxon>
        <taxon>Pseudomonadati</taxon>
        <taxon>Thermodesulfobacteriota</taxon>
        <taxon>Desulfovibrionia</taxon>
        <taxon>Desulfovibrionales</taxon>
        <taxon>Desulfomicrobiaceae</taxon>
        <taxon>Desulfomicrobium</taxon>
    </lineage>
</organism>
<dbReference type="AlphaFoldDB" id="C7LNA2"/>
<reference evidence="2 3" key="1">
    <citation type="journal article" date="2009" name="Stand. Genomic Sci.">
        <title>Complete genome sequence of Desulfomicrobium baculatum type strain (X).</title>
        <authorList>
            <person name="Copeland A."/>
            <person name="Spring S."/>
            <person name="Goker M."/>
            <person name="Schneider S."/>
            <person name="Lapidus A."/>
            <person name="Del Rio T.G."/>
            <person name="Tice H."/>
            <person name="Cheng J.F."/>
            <person name="Chen F."/>
            <person name="Nolan M."/>
            <person name="Bruce D."/>
            <person name="Goodwin L."/>
            <person name="Pitluck S."/>
            <person name="Ivanova N."/>
            <person name="Mavrommatis K."/>
            <person name="Ovchinnikova G."/>
            <person name="Pati A."/>
            <person name="Chen A."/>
            <person name="Palaniappan K."/>
            <person name="Land M."/>
            <person name="Hauser L."/>
            <person name="Chang Y.J."/>
            <person name="Jeffries C.C."/>
            <person name="Meincke L."/>
            <person name="Sims D."/>
            <person name="Brettin T."/>
            <person name="Detter J.C."/>
            <person name="Han C."/>
            <person name="Chain P."/>
            <person name="Bristow J."/>
            <person name="Eisen J.A."/>
            <person name="Markowitz V."/>
            <person name="Hugenholtz P."/>
            <person name="Kyrpides N.C."/>
            <person name="Klenk H.P."/>
            <person name="Lucas S."/>
        </authorList>
    </citation>
    <scope>NUCLEOTIDE SEQUENCE [LARGE SCALE GENOMIC DNA]</scope>
    <source>
        <strain evidence="3">DSM 4028 / VKM B-1378 / X</strain>
    </source>
</reference>
<dbReference type="KEGG" id="dba:Dbac_1983"/>
<feature type="coiled-coil region" evidence="1">
    <location>
        <begin position="47"/>
        <end position="81"/>
    </location>
</feature>
<dbReference type="STRING" id="525897.Dbac_1983"/>
<protein>
    <submittedName>
        <fullName evidence="2">Fimbrial assembly family protein</fullName>
    </submittedName>
</protein>
<accession>C7LNA2</accession>
<dbReference type="RefSeq" id="WP_015774162.1">
    <property type="nucleotide sequence ID" value="NC_013173.1"/>
</dbReference>
<dbReference type="InterPro" id="IPR007813">
    <property type="entry name" value="PilN"/>
</dbReference>
<name>C7LNA2_DESBD</name>
<gene>
    <name evidence="2" type="ordered locus">Dbac_1983</name>
</gene>
<dbReference type="EMBL" id="CP001629">
    <property type="protein sequence ID" value="ACU90071.1"/>
    <property type="molecule type" value="Genomic_DNA"/>
</dbReference>
<evidence type="ECO:0000313" key="2">
    <source>
        <dbReference type="EMBL" id="ACU90071.1"/>
    </source>
</evidence>
<evidence type="ECO:0000313" key="3">
    <source>
        <dbReference type="Proteomes" id="UP000002216"/>
    </source>
</evidence>